<name>A0AAV7TPN2_PLEWA</name>
<proteinExistence type="predicted"/>
<dbReference type="AlphaFoldDB" id="A0AAV7TPN2"/>
<accession>A0AAV7TPN2</accession>
<keyword evidence="2" id="KW-1185">Reference proteome</keyword>
<evidence type="ECO:0000313" key="1">
    <source>
        <dbReference type="EMBL" id="KAJ1178206.1"/>
    </source>
</evidence>
<comment type="caution">
    <text evidence="1">The sequence shown here is derived from an EMBL/GenBank/DDBJ whole genome shotgun (WGS) entry which is preliminary data.</text>
</comment>
<dbReference type="EMBL" id="JANPWB010000006">
    <property type="protein sequence ID" value="KAJ1178206.1"/>
    <property type="molecule type" value="Genomic_DNA"/>
</dbReference>
<reference evidence="1" key="1">
    <citation type="journal article" date="2022" name="bioRxiv">
        <title>Sequencing and chromosome-scale assembly of the giantPleurodeles waltlgenome.</title>
        <authorList>
            <person name="Brown T."/>
            <person name="Elewa A."/>
            <person name="Iarovenko S."/>
            <person name="Subramanian E."/>
            <person name="Araus A.J."/>
            <person name="Petzold A."/>
            <person name="Susuki M."/>
            <person name="Suzuki K.-i.T."/>
            <person name="Hayashi T."/>
            <person name="Toyoda A."/>
            <person name="Oliveira C."/>
            <person name="Osipova E."/>
            <person name="Leigh N.D."/>
            <person name="Simon A."/>
            <person name="Yun M.H."/>
        </authorList>
    </citation>
    <scope>NUCLEOTIDE SEQUENCE</scope>
    <source>
        <strain evidence="1">20211129_DDA</strain>
        <tissue evidence="1">Liver</tissue>
    </source>
</reference>
<protein>
    <submittedName>
        <fullName evidence="1">Uncharacterized protein</fullName>
    </submittedName>
</protein>
<sequence length="118" mass="13078">MVKFKGNAAPKLIKWITTQSLGVRQKKRRWGAESAPAGEPSLGAIMAATQDLKGTLEPKLDTVTIDVALLRAYIQKVREKVTTAESHIMHLQSTTERLEYQVQSLMKQATAMAGRNKD</sequence>
<gene>
    <name evidence="1" type="ORF">NDU88_003453</name>
</gene>
<dbReference type="Proteomes" id="UP001066276">
    <property type="component" value="Chromosome 3_2"/>
</dbReference>
<evidence type="ECO:0000313" key="2">
    <source>
        <dbReference type="Proteomes" id="UP001066276"/>
    </source>
</evidence>
<organism evidence="1 2">
    <name type="scientific">Pleurodeles waltl</name>
    <name type="common">Iberian ribbed newt</name>
    <dbReference type="NCBI Taxonomy" id="8319"/>
    <lineage>
        <taxon>Eukaryota</taxon>
        <taxon>Metazoa</taxon>
        <taxon>Chordata</taxon>
        <taxon>Craniata</taxon>
        <taxon>Vertebrata</taxon>
        <taxon>Euteleostomi</taxon>
        <taxon>Amphibia</taxon>
        <taxon>Batrachia</taxon>
        <taxon>Caudata</taxon>
        <taxon>Salamandroidea</taxon>
        <taxon>Salamandridae</taxon>
        <taxon>Pleurodelinae</taxon>
        <taxon>Pleurodeles</taxon>
    </lineage>
</organism>